<sequence length="167" mass="17404">MHGICSPSPTTPCRRQLSLQPSSMAPPASESGENLTTQEKALTPPPTTKSNQTVPASVRRESAWHHMAFGTFATGGGDGIVSIWDSAAKKRLRQLPKYPGSITSLAFNSDGSKLAIACSILEEENPANNPNNNETDNSSGPSNKKASSGEDMKDPSAAPAGGDPDKG</sequence>
<evidence type="ECO:0008006" key="6">
    <source>
        <dbReference type="Google" id="ProtNLM"/>
    </source>
</evidence>
<feature type="compositionally biased region" description="Polar residues" evidence="3">
    <location>
        <begin position="7"/>
        <end position="23"/>
    </location>
</feature>
<dbReference type="EMBL" id="PKSM01000108">
    <property type="protein sequence ID" value="POW11817.1"/>
    <property type="molecule type" value="Genomic_DNA"/>
</dbReference>
<reference evidence="5" key="2">
    <citation type="journal article" date="2018" name="BMC Genomics">
        <title>Genomic insights into host adaptation between the wheat stripe rust pathogen (Puccinia striiformis f. sp. tritici) and the barley stripe rust pathogen (Puccinia striiformis f. sp. hordei).</title>
        <authorList>
            <person name="Xia C."/>
            <person name="Wang M."/>
            <person name="Yin C."/>
            <person name="Cornejo O.E."/>
            <person name="Hulbert S.H."/>
            <person name="Chen X."/>
        </authorList>
    </citation>
    <scope>NUCLEOTIDE SEQUENCE [LARGE SCALE GENOMIC DNA]</scope>
    <source>
        <strain evidence="5">93TX-2</strain>
    </source>
</reference>
<name>A0A2S4VQI4_9BASI</name>
<organism evidence="4 5">
    <name type="scientific">Puccinia striiformis</name>
    <dbReference type="NCBI Taxonomy" id="27350"/>
    <lineage>
        <taxon>Eukaryota</taxon>
        <taxon>Fungi</taxon>
        <taxon>Dikarya</taxon>
        <taxon>Basidiomycota</taxon>
        <taxon>Pucciniomycotina</taxon>
        <taxon>Pucciniomycetes</taxon>
        <taxon>Pucciniales</taxon>
        <taxon>Pucciniaceae</taxon>
        <taxon>Puccinia</taxon>
    </lineage>
</organism>
<keyword evidence="5" id="KW-1185">Reference proteome</keyword>
<evidence type="ECO:0000256" key="2">
    <source>
        <dbReference type="ARBA" id="ARBA00022737"/>
    </source>
</evidence>
<dbReference type="AlphaFoldDB" id="A0A2S4VQI4"/>
<reference evidence="5" key="3">
    <citation type="journal article" date="2018" name="Mol. Plant Microbe Interact.">
        <title>Genome sequence resources for the wheat stripe rust pathogen (Puccinia striiformis f. sp. tritici) and the barley stripe rust pathogen (Puccinia striiformis f. sp. hordei).</title>
        <authorList>
            <person name="Xia C."/>
            <person name="Wang M."/>
            <person name="Yin C."/>
            <person name="Cornejo O.E."/>
            <person name="Hulbert S.H."/>
            <person name="Chen X."/>
        </authorList>
    </citation>
    <scope>NUCLEOTIDE SEQUENCE [LARGE SCALE GENOMIC DNA]</scope>
    <source>
        <strain evidence="5">93TX-2</strain>
    </source>
</reference>
<feature type="region of interest" description="Disordered" evidence="3">
    <location>
        <begin position="1"/>
        <end position="57"/>
    </location>
</feature>
<dbReference type="InterPro" id="IPR036322">
    <property type="entry name" value="WD40_repeat_dom_sf"/>
</dbReference>
<dbReference type="Gene3D" id="2.130.10.10">
    <property type="entry name" value="YVTN repeat-like/Quinoprotein amine dehydrogenase"/>
    <property type="match status" value="1"/>
</dbReference>
<keyword evidence="2" id="KW-0677">Repeat</keyword>
<evidence type="ECO:0000256" key="1">
    <source>
        <dbReference type="ARBA" id="ARBA00022574"/>
    </source>
</evidence>
<dbReference type="Proteomes" id="UP000238274">
    <property type="component" value="Unassembled WGS sequence"/>
</dbReference>
<comment type="caution">
    <text evidence="4">The sequence shown here is derived from an EMBL/GenBank/DDBJ whole genome shotgun (WGS) entry which is preliminary data.</text>
</comment>
<dbReference type="VEuPathDB" id="FungiDB:PSHT_08282"/>
<dbReference type="InterPro" id="IPR015943">
    <property type="entry name" value="WD40/YVTN_repeat-like_dom_sf"/>
</dbReference>
<feature type="region of interest" description="Disordered" evidence="3">
    <location>
        <begin position="124"/>
        <end position="167"/>
    </location>
</feature>
<reference evidence="4 5" key="1">
    <citation type="submission" date="2017-12" db="EMBL/GenBank/DDBJ databases">
        <title>Gene loss provides genomic basis for host adaptation in cereal stripe rust fungi.</title>
        <authorList>
            <person name="Xia C."/>
        </authorList>
    </citation>
    <scope>NUCLEOTIDE SEQUENCE [LARGE SCALE GENOMIC DNA]</scope>
    <source>
        <strain evidence="4 5">93TX-2</strain>
    </source>
</reference>
<dbReference type="VEuPathDB" id="FungiDB:PSTT_02439"/>
<evidence type="ECO:0000256" key="3">
    <source>
        <dbReference type="SAM" id="MobiDB-lite"/>
    </source>
</evidence>
<keyword evidence="1" id="KW-0853">WD repeat</keyword>
<evidence type="ECO:0000313" key="5">
    <source>
        <dbReference type="Proteomes" id="UP000238274"/>
    </source>
</evidence>
<dbReference type="PANTHER" id="PTHR10971">
    <property type="entry name" value="MRNA EXPORT FACTOR AND BUB3"/>
    <property type="match status" value="1"/>
</dbReference>
<dbReference type="SUPFAM" id="SSF50978">
    <property type="entry name" value="WD40 repeat-like"/>
    <property type="match status" value="1"/>
</dbReference>
<proteinExistence type="predicted"/>
<evidence type="ECO:0000313" key="4">
    <source>
        <dbReference type="EMBL" id="POW11817.1"/>
    </source>
</evidence>
<feature type="compositionally biased region" description="Polar residues" evidence="3">
    <location>
        <begin position="135"/>
        <end position="146"/>
    </location>
</feature>
<feature type="compositionally biased region" description="Polar residues" evidence="3">
    <location>
        <begin position="31"/>
        <end position="40"/>
    </location>
</feature>
<protein>
    <recommendedName>
        <fullName evidence="6">Anaphase-promoting complex subunit 4 WD40 domain-containing protein</fullName>
    </recommendedName>
</protein>
<accession>A0A2S4VQI4</accession>
<gene>
    <name evidence="4" type="ORF">PSHT_08282</name>
</gene>
<dbReference type="OrthoDB" id="10262475at2759"/>